<dbReference type="Proteomes" id="UP000240880">
    <property type="component" value="Unassembled WGS sequence"/>
</dbReference>
<reference evidence="2 3" key="1">
    <citation type="submission" date="2017-04" db="EMBL/GenBank/DDBJ databases">
        <title>Novel microbial lineages endemic to geothermal iron-oxide mats fill important gaps in the evolutionary history of Archaea.</title>
        <authorList>
            <person name="Jay Z.J."/>
            <person name="Beam J.P."/>
            <person name="Dlakic M."/>
            <person name="Rusch D.B."/>
            <person name="Kozubal M.A."/>
            <person name="Inskeep W.P."/>
        </authorList>
    </citation>
    <scope>NUCLEOTIDE SEQUENCE [LARGE SCALE GENOMIC DNA]</scope>
    <source>
        <strain evidence="2">OSP_D</strain>
    </source>
</reference>
<accession>A0A2R6ABJ3</accession>
<dbReference type="CDD" id="cd00093">
    <property type="entry name" value="HTH_XRE"/>
    <property type="match status" value="1"/>
</dbReference>
<dbReference type="EMBL" id="NEXC01000015">
    <property type="protein sequence ID" value="PSN83780.1"/>
    <property type="molecule type" value="Genomic_DNA"/>
</dbReference>
<dbReference type="AlphaFoldDB" id="A0A2R6ABJ3"/>
<dbReference type="PANTHER" id="PTHR40730">
    <property type="entry name" value="TRANSCRIPTIONAL REGULATOR PROTEIN-LIKE PROTEIN"/>
    <property type="match status" value="1"/>
</dbReference>
<evidence type="ECO:0000259" key="1">
    <source>
        <dbReference type="PROSITE" id="PS50943"/>
    </source>
</evidence>
<comment type="caution">
    <text evidence="2">The sequence shown here is derived from an EMBL/GenBank/DDBJ whole genome shotgun (WGS) entry which is preliminary data.</text>
</comment>
<evidence type="ECO:0000313" key="2">
    <source>
        <dbReference type="EMBL" id="PSN83780.1"/>
    </source>
</evidence>
<gene>
    <name evidence="2" type="ORF">B9Q01_03555</name>
</gene>
<sequence>MWSLMLTPYEVAVKSVIPAVRRMVAKRLISKYGLTQKEAAELLGVSQSAISRYGSEERGVAIDLESHKDVVERVEVLAREIASGLVAKAFIAKRIDEICDYSIKKGYMCEFHGRIDPEVTQINCSVCLEES</sequence>
<dbReference type="InterPro" id="IPR001387">
    <property type="entry name" value="Cro/C1-type_HTH"/>
</dbReference>
<dbReference type="Gene3D" id="1.10.260.40">
    <property type="entry name" value="lambda repressor-like DNA-binding domains"/>
    <property type="match status" value="1"/>
</dbReference>
<dbReference type="SUPFAM" id="SSF47413">
    <property type="entry name" value="lambda repressor-like DNA-binding domains"/>
    <property type="match status" value="1"/>
</dbReference>
<name>A0A2R6ABJ3_9ARCH</name>
<dbReference type="PANTHER" id="PTHR40730:SF5">
    <property type="entry name" value="HTH CRO_C1-TYPE DOMAIN-CONTAINING PROTEIN"/>
    <property type="match status" value="1"/>
</dbReference>
<evidence type="ECO:0000313" key="3">
    <source>
        <dbReference type="Proteomes" id="UP000240880"/>
    </source>
</evidence>
<dbReference type="InterPro" id="IPR010982">
    <property type="entry name" value="Lambda_DNA-bd_dom_sf"/>
</dbReference>
<dbReference type="Pfam" id="PF01381">
    <property type="entry name" value="HTH_3"/>
    <property type="match status" value="1"/>
</dbReference>
<dbReference type="GO" id="GO:0003677">
    <property type="term" value="F:DNA binding"/>
    <property type="evidence" value="ECO:0007669"/>
    <property type="project" value="InterPro"/>
</dbReference>
<organism evidence="2 3">
    <name type="scientific">Candidatus Marsarchaeota G1 archaeon OSP_D</name>
    <dbReference type="NCBI Taxonomy" id="1978155"/>
    <lineage>
        <taxon>Archaea</taxon>
        <taxon>Candidatus Marsarchaeota</taxon>
        <taxon>Candidatus Marsarchaeota group 1</taxon>
    </lineage>
</organism>
<protein>
    <recommendedName>
        <fullName evidence="1">HTH cro/C1-type domain-containing protein</fullName>
    </recommendedName>
</protein>
<dbReference type="PROSITE" id="PS50943">
    <property type="entry name" value="HTH_CROC1"/>
    <property type="match status" value="1"/>
</dbReference>
<proteinExistence type="predicted"/>
<feature type="domain" description="HTH cro/C1-type" evidence="1">
    <location>
        <begin position="26"/>
        <end position="53"/>
    </location>
</feature>